<accession>A0A4V2REQ4</accession>
<evidence type="ECO:0000256" key="1">
    <source>
        <dbReference type="SAM" id="MobiDB-lite"/>
    </source>
</evidence>
<gene>
    <name evidence="2" type="ORF">EV184_110244</name>
</gene>
<sequence length="54" mass="5707">MRFSYLLTFAIFVVTPVHGHDFQAGSVKNRSTGHKGDSADGHGSGLAASIGRFT</sequence>
<evidence type="ECO:0000313" key="2">
    <source>
        <dbReference type="EMBL" id="TCN29580.1"/>
    </source>
</evidence>
<organism evidence="2 3">
    <name type="scientific">Sinorhizobium americanum</name>
    <dbReference type="NCBI Taxonomy" id="194963"/>
    <lineage>
        <taxon>Bacteria</taxon>
        <taxon>Pseudomonadati</taxon>
        <taxon>Pseudomonadota</taxon>
        <taxon>Alphaproteobacteria</taxon>
        <taxon>Hyphomicrobiales</taxon>
        <taxon>Rhizobiaceae</taxon>
        <taxon>Sinorhizobium/Ensifer group</taxon>
        <taxon>Sinorhizobium</taxon>
    </lineage>
</organism>
<dbReference type="Proteomes" id="UP000295043">
    <property type="component" value="Unassembled WGS sequence"/>
</dbReference>
<dbReference type="EMBL" id="SLVU01000010">
    <property type="protein sequence ID" value="TCN29580.1"/>
    <property type="molecule type" value="Genomic_DNA"/>
</dbReference>
<protein>
    <submittedName>
        <fullName evidence="2">Uncharacterized protein</fullName>
    </submittedName>
</protein>
<dbReference type="RefSeq" id="WP_165914021.1">
    <property type="nucleotide sequence ID" value="NZ_SLVU01000010.1"/>
</dbReference>
<feature type="region of interest" description="Disordered" evidence="1">
    <location>
        <begin position="24"/>
        <end position="54"/>
    </location>
</feature>
<comment type="caution">
    <text evidence="2">The sequence shown here is derived from an EMBL/GenBank/DDBJ whole genome shotgun (WGS) entry which is preliminary data.</text>
</comment>
<dbReference type="AlphaFoldDB" id="A0A4V2REQ4"/>
<evidence type="ECO:0000313" key="3">
    <source>
        <dbReference type="Proteomes" id="UP000295043"/>
    </source>
</evidence>
<reference evidence="2 3" key="1">
    <citation type="submission" date="2019-03" db="EMBL/GenBank/DDBJ databases">
        <title>Genomic Encyclopedia of Type Strains, Phase IV (KMG-V): Genome sequencing to study the core and pangenomes of soil and plant-associated prokaryotes.</title>
        <authorList>
            <person name="Whitman W."/>
        </authorList>
    </citation>
    <scope>NUCLEOTIDE SEQUENCE [LARGE SCALE GENOMIC DNA]</scope>
    <source>
        <strain evidence="2 3">23C40</strain>
    </source>
</reference>
<name>A0A4V2REQ4_9HYPH</name>
<proteinExistence type="predicted"/>